<reference evidence="1 2" key="1">
    <citation type="journal article" date="2019" name="Nat. Ecol. Evol.">
        <title>Megaphylogeny resolves global patterns of mushroom evolution.</title>
        <authorList>
            <person name="Varga T."/>
            <person name="Krizsan K."/>
            <person name="Foldi C."/>
            <person name="Dima B."/>
            <person name="Sanchez-Garcia M."/>
            <person name="Sanchez-Ramirez S."/>
            <person name="Szollosi G.J."/>
            <person name="Szarkandi J.G."/>
            <person name="Papp V."/>
            <person name="Albert L."/>
            <person name="Andreopoulos W."/>
            <person name="Angelini C."/>
            <person name="Antonin V."/>
            <person name="Barry K.W."/>
            <person name="Bougher N.L."/>
            <person name="Buchanan P."/>
            <person name="Buyck B."/>
            <person name="Bense V."/>
            <person name="Catcheside P."/>
            <person name="Chovatia M."/>
            <person name="Cooper J."/>
            <person name="Damon W."/>
            <person name="Desjardin D."/>
            <person name="Finy P."/>
            <person name="Geml J."/>
            <person name="Haridas S."/>
            <person name="Hughes K."/>
            <person name="Justo A."/>
            <person name="Karasinski D."/>
            <person name="Kautmanova I."/>
            <person name="Kiss B."/>
            <person name="Kocsube S."/>
            <person name="Kotiranta H."/>
            <person name="LaButti K.M."/>
            <person name="Lechner B.E."/>
            <person name="Liimatainen K."/>
            <person name="Lipzen A."/>
            <person name="Lukacs Z."/>
            <person name="Mihaltcheva S."/>
            <person name="Morgado L.N."/>
            <person name="Niskanen T."/>
            <person name="Noordeloos M.E."/>
            <person name="Ohm R.A."/>
            <person name="Ortiz-Santana B."/>
            <person name="Ovrebo C."/>
            <person name="Racz N."/>
            <person name="Riley R."/>
            <person name="Savchenko A."/>
            <person name="Shiryaev A."/>
            <person name="Soop K."/>
            <person name="Spirin V."/>
            <person name="Szebenyi C."/>
            <person name="Tomsovsky M."/>
            <person name="Tulloss R.E."/>
            <person name="Uehling J."/>
            <person name="Grigoriev I.V."/>
            <person name="Vagvolgyi C."/>
            <person name="Papp T."/>
            <person name="Martin F.M."/>
            <person name="Miettinen O."/>
            <person name="Hibbett D.S."/>
            <person name="Nagy L.G."/>
        </authorList>
    </citation>
    <scope>NUCLEOTIDE SEQUENCE [LARGE SCALE GENOMIC DNA]</scope>
    <source>
        <strain evidence="1 2">NL-1719</strain>
    </source>
</reference>
<dbReference type="EMBL" id="ML209172">
    <property type="protein sequence ID" value="TFK58847.1"/>
    <property type="molecule type" value="Genomic_DNA"/>
</dbReference>
<gene>
    <name evidence="1" type="ORF">BDN72DRAFT_906366</name>
</gene>
<dbReference type="Proteomes" id="UP000308600">
    <property type="component" value="Unassembled WGS sequence"/>
</dbReference>
<evidence type="ECO:0000313" key="2">
    <source>
        <dbReference type="Proteomes" id="UP000308600"/>
    </source>
</evidence>
<name>A0ACD2ZZG1_9AGAR</name>
<sequence length="213" mass="23941">MIADVWCENQLVLKEAHRLRIHQQAQTFSGHPPISNDGRQRSYLAHIVGLYSVLDFPRDEDCKARLLHHLICPNWDQICVQARIGYSFDMFCDEPAEDGDQRCVSLVHLLEIRHLNGMIEGSGCCGLVQVLNIQVGAYGGYMRNKMRVRDKRSTTTLQHTKPNHFCQTSRPICWLQGTVLVSTMGKIAKTTFTTIAPAARGHDQLVSSILSGP</sequence>
<keyword evidence="2" id="KW-1185">Reference proteome</keyword>
<accession>A0ACD2ZZG1</accession>
<protein>
    <submittedName>
        <fullName evidence="1">Uncharacterized protein</fullName>
    </submittedName>
</protein>
<proteinExistence type="predicted"/>
<organism evidence="1 2">
    <name type="scientific">Pluteus cervinus</name>
    <dbReference type="NCBI Taxonomy" id="181527"/>
    <lineage>
        <taxon>Eukaryota</taxon>
        <taxon>Fungi</taxon>
        <taxon>Dikarya</taxon>
        <taxon>Basidiomycota</taxon>
        <taxon>Agaricomycotina</taxon>
        <taxon>Agaricomycetes</taxon>
        <taxon>Agaricomycetidae</taxon>
        <taxon>Agaricales</taxon>
        <taxon>Pluteineae</taxon>
        <taxon>Pluteaceae</taxon>
        <taxon>Pluteus</taxon>
    </lineage>
</organism>
<evidence type="ECO:0000313" key="1">
    <source>
        <dbReference type="EMBL" id="TFK58847.1"/>
    </source>
</evidence>